<reference evidence="2 3" key="1">
    <citation type="journal article" date="2019" name="Anaerobe">
        <title>Detection of Robinsoniella peoriensis in multiple bone samples of a trauma patient.</title>
        <authorList>
            <person name="Schrottner P."/>
            <person name="Hartwich K."/>
            <person name="Bunk B."/>
            <person name="Schober I."/>
            <person name="Helbig S."/>
            <person name="Rudolph W.W."/>
            <person name="Gunzer F."/>
        </authorList>
    </citation>
    <scope>NUCLEOTIDE SEQUENCE [LARGE SCALE GENOMIC DNA]</scope>
    <source>
        <strain evidence="2 3">DSM 106044</strain>
    </source>
</reference>
<protein>
    <submittedName>
        <fullName evidence="2">Uncharacterized protein</fullName>
    </submittedName>
</protein>
<sequence>MGHAITRFIHPVCERVAFCCLNRCFGWLTHPGLSHIAIAVCRRNFTFQIFSYILIQKDHSTCTDSFYGYIFTVNCIGCIPLIFCISFRITVRIIKFIIHLKHSFYMGFISQFCGKVDYTTCYCLWNLIIPRRSYGQLFGQHIILVSNTYGKYLISLCMIF</sequence>
<organism evidence="2 3">
    <name type="scientific">Robinsoniella peoriensis</name>
    <dbReference type="NCBI Taxonomy" id="180332"/>
    <lineage>
        <taxon>Bacteria</taxon>
        <taxon>Bacillati</taxon>
        <taxon>Bacillota</taxon>
        <taxon>Clostridia</taxon>
        <taxon>Lachnospirales</taxon>
        <taxon>Lachnospiraceae</taxon>
        <taxon>Robinsoniella</taxon>
    </lineage>
</organism>
<dbReference type="Proteomes" id="UP000306509">
    <property type="component" value="Unassembled WGS sequence"/>
</dbReference>
<name>A0A4U8Q2K8_9FIRM</name>
<keyword evidence="1" id="KW-0812">Transmembrane</keyword>
<evidence type="ECO:0000313" key="2">
    <source>
        <dbReference type="EMBL" id="TLC98866.1"/>
    </source>
</evidence>
<gene>
    <name evidence="2" type="ORF">DSM106044_04301</name>
</gene>
<comment type="caution">
    <text evidence="2">The sequence shown here is derived from an EMBL/GenBank/DDBJ whole genome shotgun (WGS) entry which is preliminary data.</text>
</comment>
<keyword evidence="1" id="KW-0472">Membrane</keyword>
<accession>A0A4U8Q2K8</accession>
<evidence type="ECO:0000313" key="3">
    <source>
        <dbReference type="Proteomes" id="UP000306509"/>
    </source>
</evidence>
<evidence type="ECO:0000256" key="1">
    <source>
        <dbReference type="SAM" id="Phobius"/>
    </source>
</evidence>
<feature type="transmembrane region" description="Helical" evidence="1">
    <location>
        <begin position="66"/>
        <end position="91"/>
    </location>
</feature>
<dbReference type="AlphaFoldDB" id="A0A4U8Q2K8"/>
<proteinExistence type="predicted"/>
<keyword evidence="3" id="KW-1185">Reference proteome</keyword>
<dbReference type="EMBL" id="QGQD01000081">
    <property type="protein sequence ID" value="TLC98866.1"/>
    <property type="molecule type" value="Genomic_DNA"/>
</dbReference>
<keyword evidence="1" id="KW-1133">Transmembrane helix</keyword>